<dbReference type="InterPro" id="IPR005835">
    <property type="entry name" value="NTP_transferase_dom"/>
</dbReference>
<gene>
    <name evidence="13" type="primary">manB</name>
    <name evidence="13" type="ORF">GCM10007392_30080</name>
</gene>
<dbReference type="Pfam" id="PF22640">
    <property type="entry name" value="ManC_GMP_beta-helix"/>
    <property type="match status" value="1"/>
</dbReference>
<evidence type="ECO:0000256" key="3">
    <source>
        <dbReference type="ARBA" id="ARBA00012387"/>
    </source>
</evidence>
<comment type="similarity">
    <text evidence="2 9">Belongs to the mannose-6-phosphate isomerase type 2 family.</text>
</comment>
<dbReference type="PANTHER" id="PTHR46390:SF1">
    <property type="entry name" value="MANNOSE-1-PHOSPHATE GUANYLYLTRANSFERASE"/>
    <property type="match status" value="1"/>
</dbReference>
<dbReference type="CDD" id="cd02213">
    <property type="entry name" value="cupin_PMI_typeII_C"/>
    <property type="match status" value="1"/>
</dbReference>
<evidence type="ECO:0000256" key="9">
    <source>
        <dbReference type="RuleBase" id="RU004190"/>
    </source>
</evidence>
<keyword evidence="14" id="KW-1185">Reference proteome</keyword>
<evidence type="ECO:0000256" key="8">
    <source>
        <dbReference type="ARBA" id="ARBA00047343"/>
    </source>
</evidence>
<evidence type="ECO:0000259" key="12">
    <source>
        <dbReference type="Pfam" id="PF22640"/>
    </source>
</evidence>
<dbReference type="GO" id="GO:0005525">
    <property type="term" value="F:GTP binding"/>
    <property type="evidence" value="ECO:0007669"/>
    <property type="project" value="UniProtKB-KW"/>
</dbReference>
<sequence length="493" mass="54920">MRVAHGVRSYKPNDILAKIFSEETRTVIIPVLLAGGVGSRLWPVSRELFPKQCINLTRPDRSLVQQTVERAQKAKLSADPILVCNDEHRFLIAQQLADLGVRSDIILEPEGRNTAPAIALAAFQAIERDPEATLVVLPADHVIENIDAFTEAMDKAIAGAAEDKLVTFGVKPSYPETGYGYIEAEQIGSVSPVKAFREKPDLETAKRYVAAGNYYWNSGMFVFKARVYLDELKQRQPAIYKAVEQAMANKYADLDFVRVDAEAFAQSPSDSIDYAIMEHTDRALVVPYDGDWNDIGAWSALYDLSEKDADDNVLQGDVMSLDSTGNLVRAEHRLVATVGVQDLAIIETDDAVVVIPRERAQDVKHIVNRIKEQGRSEHHVHATVHRPWGSYKTINAGPRHQVKRITVKPGEKLSVQMHHHRAEHWVVVHGTANVTIGEKTQLLSENESIYIPIGTVHALENPGKIPLELIEVQTGTYLGEDDIVRFTDRYGRS</sequence>
<comment type="catalytic activity">
    <reaction evidence="8">
        <text>alpha-D-mannose 1-phosphate + GTP + H(+) = GDP-alpha-D-mannose + diphosphate</text>
        <dbReference type="Rhea" id="RHEA:15229"/>
        <dbReference type="ChEBI" id="CHEBI:15378"/>
        <dbReference type="ChEBI" id="CHEBI:33019"/>
        <dbReference type="ChEBI" id="CHEBI:37565"/>
        <dbReference type="ChEBI" id="CHEBI:57527"/>
        <dbReference type="ChEBI" id="CHEBI:58409"/>
        <dbReference type="EC" id="2.7.7.13"/>
    </reaction>
</comment>
<dbReference type="InterPro" id="IPR049577">
    <property type="entry name" value="GMPP_N"/>
</dbReference>
<dbReference type="InterPro" id="IPR011051">
    <property type="entry name" value="RmlC_Cupin_sf"/>
</dbReference>
<dbReference type="SUPFAM" id="SSF51182">
    <property type="entry name" value="RmlC-like cupins"/>
    <property type="match status" value="1"/>
</dbReference>
<evidence type="ECO:0000256" key="5">
    <source>
        <dbReference type="ARBA" id="ARBA00022695"/>
    </source>
</evidence>
<dbReference type="EMBL" id="BMXR01000007">
    <property type="protein sequence ID" value="GGX60064.1"/>
    <property type="molecule type" value="Genomic_DNA"/>
</dbReference>
<dbReference type="FunFam" id="3.90.550.10:FF:000046">
    <property type="entry name" value="Mannose-1-phosphate guanylyltransferase (GDP)"/>
    <property type="match status" value="1"/>
</dbReference>
<feature type="domain" description="MannoseP isomerase/GMP-like beta-helix" evidence="12">
    <location>
        <begin position="316"/>
        <end position="369"/>
    </location>
</feature>
<dbReference type="AlphaFoldDB" id="A0A918KG06"/>
<evidence type="ECO:0000259" key="10">
    <source>
        <dbReference type="Pfam" id="PF00483"/>
    </source>
</evidence>
<dbReference type="FunFam" id="2.60.120.10:FF:000032">
    <property type="entry name" value="Mannose-1-phosphate guanylyltransferase/mannose-6-phosphate isomerase"/>
    <property type="match status" value="1"/>
</dbReference>
<comment type="caution">
    <text evidence="13">The sequence shown here is derived from an EMBL/GenBank/DDBJ whole genome shotgun (WGS) entry which is preliminary data.</text>
</comment>
<protein>
    <recommendedName>
        <fullName evidence="3">mannose-1-phosphate guanylyltransferase</fullName>
        <ecNumber evidence="3">2.7.7.13</ecNumber>
    </recommendedName>
</protein>
<organism evidence="13 14">
    <name type="scientific">Saccharospirillum salsuginis</name>
    <dbReference type="NCBI Taxonomy" id="418750"/>
    <lineage>
        <taxon>Bacteria</taxon>
        <taxon>Pseudomonadati</taxon>
        <taxon>Pseudomonadota</taxon>
        <taxon>Gammaproteobacteria</taxon>
        <taxon>Oceanospirillales</taxon>
        <taxon>Saccharospirillaceae</taxon>
        <taxon>Saccharospirillum</taxon>
    </lineage>
</organism>
<evidence type="ECO:0000256" key="4">
    <source>
        <dbReference type="ARBA" id="ARBA00022679"/>
    </source>
</evidence>
<dbReference type="Pfam" id="PF01050">
    <property type="entry name" value="MannoseP_isomer"/>
    <property type="match status" value="1"/>
</dbReference>
<dbReference type="InterPro" id="IPR029044">
    <property type="entry name" value="Nucleotide-diphossugar_trans"/>
</dbReference>
<dbReference type="NCBIfam" id="TIGR01479">
    <property type="entry name" value="GMP_PMI"/>
    <property type="match status" value="1"/>
</dbReference>
<feature type="domain" description="Mannose-6-phosphate isomerase type II C-terminal" evidence="11">
    <location>
        <begin position="373"/>
        <end position="488"/>
    </location>
</feature>
<keyword evidence="7" id="KW-0342">GTP-binding</keyword>
<keyword evidence="4" id="KW-0808">Transferase</keyword>
<evidence type="ECO:0000313" key="14">
    <source>
        <dbReference type="Proteomes" id="UP000626148"/>
    </source>
</evidence>
<dbReference type="SUPFAM" id="SSF53448">
    <property type="entry name" value="Nucleotide-diphospho-sugar transferases"/>
    <property type="match status" value="1"/>
</dbReference>
<dbReference type="Pfam" id="PF00483">
    <property type="entry name" value="NTP_transferase"/>
    <property type="match status" value="1"/>
</dbReference>
<keyword evidence="5" id="KW-0548">Nucleotidyltransferase</keyword>
<dbReference type="GO" id="GO:0004475">
    <property type="term" value="F:mannose-1-phosphate guanylyltransferase (GTP) activity"/>
    <property type="evidence" value="ECO:0007669"/>
    <property type="project" value="UniProtKB-EC"/>
</dbReference>
<evidence type="ECO:0000256" key="2">
    <source>
        <dbReference type="ARBA" id="ARBA00006115"/>
    </source>
</evidence>
<feature type="domain" description="Nucleotidyl transferase" evidence="10">
    <location>
        <begin position="30"/>
        <end position="309"/>
    </location>
</feature>
<dbReference type="Gene3D" id="2.60.120.10">
    <property type="entry name" value="Jelly Rolls"/>
    <property type="match status" value="1"/>
</dbReference>
<evidence type="ECO:0000313" key="13">
    <source>
        <dbReference type="EMBL" id="GGX60064.1"/>
    </source>
</evidence>
<dbReference type="InterPro" id="IPR054566">
    <property type="entry name" value="ManC/GMP-like_b-helix"/>
</dbReference>
<comment type="pathway">
    <text evidence="1">Nucleotide-sugar biosynthesis; GDP-alpha-D-mannose biosynthesis; GDP-alpha-D-mannose from alpha-D-mannose 1-phosphate (GTP route): step 1/1.</text>
</comment>
<dbReference type="GO" id="GO:0009298">
    <property type="term" value="P:GDP-mannose biosynthetic process"/>
    <property type="evidence" value="ECO:0007669"/>
    <property type="project" value="TreeGrafter"/>
</dbReference>
<evidence type="ECO:0000259" key="11">
    <source>
        <dbReference type="Pfam" id="PF01050"/>
    </source>
</evidence>
<evidence type="ECO:0000256" key="6">
    <source>
        <dbReference type="ARBA" id="ARBA00022741"/>
    </source>
</evidence>
<dbReference type="Proteomes" id="UP000626148">
    <property type="component" value="Unassembled WGS sequence"/>
</dbReference>
<name>A0A918KG06_9GAMM</name>
<accession>A0A918KG06</accession>
<dbReference type="Gene3D" id="3.90.550.10">
    <property type="entry name" value="Spore Coat Polysaccharide Biosynthesis Protein SpsA, Chain A"/>
    <property type="match status" value="1"/>
</dbReference>
<dbReference type="InterPro" id="IPR006375">
    <property type="entry name" value="Man1P_GuaTrfase/Man6P_Isoase"/>
</dbReference>
<keyword evidence="6" id="KW-0547">Nucleotide-binding</keyword>
<reference evidence="13" key="2">
    <citation type="submission" date="2020-09" db="EMBL/GenBank/DDBJ databases">
        <authorList>
            <person name="Sun Q."/>
            <person name="Kim S."/>
        </authorList>
    </citation>
    <scope>NUCLEOTIDE SEQUENCE</scope>
    <source>
        <strain evidence="13">KCTC 22169</strain>
    </source>
</reference>
<reference evidence="13" key="1">
    <citation type="journal article" date="2014" name="Int. J. Syst. Evol. Microbiol.">
        <title>Complete genome sequence of Corynebacterium casei LMG S-19264T (=DSM 44701T), isolated from a smear-ripened cheese.</title>
        <authorList>
            <consortium name="US DOE Joint Genome Institute (JGI-PGF)"/>
            <person name="Walter F."/>
            <person name="Albersmeier A."/>
            <person name="Kalinowski J."/>
            <person name="Ruckert C."/>
        </authorList>
    </citation>
    <scope>NUCLEOTIDE SEQUENCE</scope>
    <source>
        <strain evidence="13">KCTC 22169</strain>
    </source>
</reference>
<proteinExistence type="inferred from homology"/>
<dbReference type="EC" id="2.7.7.13" evidence="3"/>
<evidence type="ECO:0000256" key="1">
    <source>
        <dbReference type="ARBA" id="ARBA00004823"/>
    </source>
</evidence>
<evidence type="ECO:0000256" key="7">
    <source>
        <dbReference type="ARBA" id="ARBA00023134"/>
    </source>
</evidence>
<dbReference type="InterPro" id="IPR014710">
    <property type="entry name" value="RmlC-like_jellyroll"/>
</dbReference>
<dbReference type="InterPro" id="IPR051161">
    <property type="entry name" value="Mannose-6P_isomerase_type2"/>
</dbReference>
<dbReference type="PANTHER" id="PTHR46390">
    <property type="entry name" value="MANNOSE-1-PHOSPHATE GUANYLYLTRANSFERASE"/>
    <property type="match status" value="1"/>
</dbReference>
<dbReference type="GO" id="GO:0000271">
    <property type="term" value="P:polysaccharide biosynthetic process"/>
    <property type="evidence" value="ECO:0007669"/>
    <property type="project" value="InterPro"/>
</dbReference>
<dbReference type="CDD" id="cd02509">
    <property type="entry name" value="GDP-M1P_Guanylyltransferase"/>
    <property type="match status" value="1"/>
</dbReference>
<dbReference type="InterPro" id="IPR001538">
    <property type="entry name" value="Man6P_isomerase-2_C"/>
</dbReference>